<dbReference type="SUPFAM" id="SSF52768">
    <property type="entry name" value="Arginase/deacetylase"/>
    <property type="match status" value="1"/>
</dbReference>
<evidence type="ECO:0000313" key="8">
    <source>
        <dbReference type="EMBL" id="EOR03541.1"/>
    </source>
</evidence>
<protein>
    <submittedName>
        <fullName evidence="8">General amino acid permease AGP2</fullName>
    </submittedName>
</protein>
<dbReference type="InterPro" id="IPR023696">
    <property type="entry name" value="Ureohydrolase_dom_sf"/>
</dbReference>
<dbReference type="PROSITE" id="PS51409">
    <property type="entry name" value="ARGINASE_2"/>
    <property type="match status" value="1"/>
</dbReference>
<feature type="transmembrane region" description="Helical" evidence="6">
    <location>
        <begin position="82"/>
        <end position="101"/>
    </location>
</feature>
<dbReference type="AlphaFoldDB" id="R9ATY0"/>
<dbReference type="InterPro" id="IPR006035">
    <property type="entry name" value="Ureohydrolase"/>
</dbReference>
<dbReference type="Proteomes" id="UP000014064">
    <property type="component" value="Unassembled WGS sequence"/>
</dbReference>
<dbReference type="KEGG" id="wic:J056_002998"/>
<feature type="transmembrane region" description="Helical" evidence="6">
    <location>
        <begin position="267"/>
        <end position="286"/>
    </location>
</feature>
<feature type="transmembrane region" description="Helical" evidence="6">
    <location>
        <begin position="221"/>
        <end position="240"/>
    </location>
</feature>
<keyword evidence="2 6" id="KW-0812">Transmembrane</keyword>
<dbReference type="STRING" id="1299270.R9ATY0"/>
<dbReference type="GO" id="GO:0015171">
    <property type="term" value="F:amino acid transmembrane transporter activity"/>
    <property type="evidence" value="ECO:0007669"/>
    <property type="project" value="TreeGrafter"/>
</dbReference>
<dbReference type="InterPro" id="IPR004841">
    <property type="entry name" value="AA-permease/SLC12A_dom"/>
</dbReference>
<comment type="similarity">
    <text evidence="5">Belongs to the arginase family.</text>
</comment>
<evidence type="ECO:0000256" key="6">
    <source>
        <dbReference type="SAM" id="Phobius"/>
    </source>
</evidence>
<dbReference type="Gene3D" id="1.20.1740.10">
    <property type="entry name" value="Amino acid/polyamine transporter I"/>
    <property type="match status" value="1"/>
</dbReference>
<dbReference type="HOGENOM" id="CLU_007946_12_1_1"/>
<dbReference type="OrthoDB" id="10062876at2759"/>
<dbReference type="GO" id="GO:0046872">
    <property type="term" value="F:metal ion binding"/>
    <property type="evidence" value="ECO:0007669"/>
    <property type="project" value="InterPro"/>
</dbReference>
<evidence type="ECO:0000256" key="5">
    <source>
        <dbReference type="PROSITE-ProRule" id="PRU00742"/>
    </source>
</evidence>
<keyword evidence="9" id="KW-1185">Reference proteome</keyword>
<dbReference type="GeneID" id="20375950"/>
<accession>R9ATY0</accession>
<dbReference type="PANTHER" id="PTHR43341">
    <property type="entry name" value="AMINO ACID PERMEASE"/>
    <property type="match status" value="1"/>
</dbReference>
<comment type="subcellular location">
    <subcellularLocation>
        <location evidence="1">Membrane</location>
        <topology evidence="1">Multi-pass membrane protein</topology>
    </subcellularLocation>
</comment>
<gene>
    <name evidence="8" type="ORF">J056_002998</name>
</gene>
<feature type="transmembrane region" description="Helical" evidence="6">
    <location>
        <begin position="160"/>
        <end position="184"/>
    </location>
</feature>
<evidence type="ECO:0000256" key="2">
    <source>
        <dbReference type="ARBA" id="ARBA00022692"/>
    </source>
</evidence>
<keyword evidence="3 6" id="KW-1133">Transmembrane helix</keyword>
<dbReference type="PANTHER" id="PTHR43341:SF15">
    <property type="entry name" value="GENERAL AMINO ACID PERMEASE AGP2"/>
    <property type="match status" value="1"/>
</dbReference>
<dbReference type="eggNOG" id="KOG1286">
    <property type="taxonomic scope" value="Eukaryota"/>
</dbReference>
<proteinExistence type="inferred from homology"/>
<sequence>MITIDAIDEIGAKGIADQIRKRVGNTAAYLTIDIDSVDPAFAGATGTPEPEPLHPAIMVSASIAAYVLIHSWDSRWFGESEFWIVILKLLLLVMCVLYTLVTMCGGNPLNGAYGFRYWRDPGPIVGVSSSAFGASFAVAGPDMLSIISGEARDPRRVMPIAFRTVFVWLFVFFILSTLAVGIVISSEDKILLNSIKNNGAGAAQSPYGASMMRLKIKRLPHLVNASITTSIFSAGSAFFFNSLRTLHGLAVQGFGPVIFKRVNRNGVPYATIFVTTAFACLSYLKIGNGSSKVLDWFIGERQKHKAISTADMRSRYLYRCATDHLMRYLCNIFALGEGDEGAKFVCSILRNGSDVNKRLYGFLDGNWDIADFFFTYFSPICFVVLGVGYSVIKKEGLVSPDKADFFTEMKEIDEHENSLLAQEEEKPFSAKKAINWIL</sequence>
<organism evidence="8 9">
    <name type="scientific">Wallemia ichthyophaga (strain EXF-994 / CBS 113033)</name>
    <dbReference type="NCBI Taxonomy" id="1299270"/>
    <lineage>
        <taxon>Eukaryota</taxon>
        <taxon>Fungi</taxon>
        <taxon>Dikarya</taxon>
        <taxon>Basidiomycota</taxon>
        <taxon>Wallemiomycotina</taxon>
        <taxon>Wallemiomycetes</taxon>
        <taxon>Wallemiales</taxon>
        <taxon>Wallemiaceae</taxon>
        <taxon>Wallemia</taxon>
    </lineage>
</organism>
<evidence type="ECO:0000313" key="9">
    <source>
        <dbReference type="Proteomes" id="UP000014064"/>
    </source>
</evidence>
<dbReference type="OMA" id="FFTYYMM"/>
<dbReference type="Pfam" id="PF00491">
    <property type="entry name" value="Arginase"/>
    <property type="match status" value="1"/>
</dbReference>
<evidence type="ECO:0000256" key="4">
    <source>
        <dbReference type="ARBA" id="ARBA00023136"/>
    </source>
</evidence>
<evidence type="ECO:0000256" key="3">
    <source>
        <dbReference type="ARBA" id="ARBA00022989"/>
    </source>
</evidence>
<keyword evidence="4 6" id="KW-0472">Membrane</keyword>
<dbReference type="EMBL" id="KE007226">
    <property type="protein sequence ID" value="EOR03541.1"/>
    <property type="molecule type" value="Genomic_DNA"/>
</dbReference>
<dbReference type="InterPro" id="IPR050524">
    <property type="entry name" value="APC_YAT"/>
</dbReference>
<dbReference type="RefSeq" id="XP_009266577.1">
    <property type="nucleotide sequence ID" value="XM_009268302.1"/>
</dbReference>
<feature type="domain" description="Amino acid permease/ SLC12A" evidence="7">
    <location>
        <begin position="57"/>
        <end position="298"/>
    </location>
</feature>
<evidence type="ECO:0000259" key="7">
    <source>
        <dbReference type="Pfam" id="PF00324"/>
    </source>
</evidence>
<feature type="transmembrane region" description="Helical" evidence="6">
    <location>
        <begin position="373"/>
        <end position="392"/>
    </location>
</feature>
<evidence type="ECO:0000256" key="1">
    <source>
        <dbReference type="ARBA" id="ARBA00004141"/>
    </source>
</evidence>
<dbReference type="Pfam" id="PF00324">
    <property type="entry name" value="AA_permease"/>
    <property type="match status" value="1"/>
</dbReference>
<reference evidence="9" key="1">
    <citation type="journal article" date="2013" name="BMC Genomics">
        <title>Genome and transcriptome sequencing of the halophilic fungus Wallemia ichthyophaga: haloadaptations present and absent.</title>
        <authorList>
            <person name="Zajc J."/>
            <person name="Liu Y."/>
            <person name="Dai W."/>
            <person name="Yang Z."/>
            <person name="Hu J."/>
            <person name="Gostincar C."/>
            <person name="Gunde-Cimerman N."/>
        </authorList>
    </citation>
    <scope>NUCLEOTIDE SEQUENCE [LARGE SCALE GENOMIC DNA]</scope>
    <source>
        <strain evidence="9">EXF-994 / CBS 113033</strain>
    </source>
</reference>
<feature type="transmembrane region" description="Helical" evidence="6">
    <location>
        <begin position="121"/>
        <end position="139"/>
    </location>
</feature>
<dbReference type="GO" id="GO:0016020">
    <property type="term" value="C:membrane"/>
    <property type="evidence" value="ECO:0007669"/>
    <property type="project" value="UniProtKB-SubCell"/>
</dbReference>
<name>R9ATY0_WALI9</name>